<gene>
    <name evidence="6" type="ORF">FE785_03020</name>
</gene>
<dbReference type="GO" id="GO:0042026">
    <property type="term" value="P:protein refolding"/>
    <property type="evidence" value="ECO:0007669"/>
    <property type="project" value="TreeGrafter"/>
</dbReference>
<dbReference type="Gene3D" id="3.55.30.10">
    <property type="entry name" value="Hsp33 domain"/>
    <property type="match status" value="1"/>
</dbReference>
<dbReference type="InterPro" id="IPR023212">
    <property type="entry name" value="Hsp33_helix_hairpin_bin_dom_sf"/>
</dbReference>
<dbReference type="PANTHER" id="PTHR30111:SF1">
    <property type="entry name" value="33 KDA CHAPERONIN"/>
    <property type="match status" value="1"/>
</dbReference>
<reference evidence="6 7" key="1">
    <citation type="submission" date="2019-05" db="EMBL/GenBank/DDBJ databases">
        <title>Thiomicrorhabdus sediminis sp. nov, a novel sulfur-oxidizing bacterium isolated from coastal sediment.</title>
        <authorList>
            <person name="Liu X."/>
        </authorList>
    </citation>
    <scope>NUCLEOTIDE SEQUENCE [LARGE SCALE GENOMIC DNA]</scope>
    <source>
        <strain evidence="6 7">G1</strain>
    </source>
</reference>
<accession>A0A4P9K5E4</accession>
<keyword evidence="1" id="KW-0963">Cytoplasm</keyword>
<dbReference type="EMBL" id="CP040602">
    <property type="protein sequence ID" value="QCU89680.1"/>
    <property type="molecule type" value="Genomic_DNA"/>
</dbReference>
<evidence type="ECO:0000256" key="5">
    <source>
        <dbReference type="ARBA" id="ARBA00023284"/>
    </source>
</evidence>
<dbReference type="Pfam" id="PF01430">
    <property type="entry name" value="HSP33"/>
    <property type="match status" value="1"/>
</dbReference>
<dbReference type="PANTHER" id="PTHR30111">
    <property type="entry name" value="33 KDA CHAPERONIN"/>
    <property type="match status" value="1"/>
</dbReference>
<dbReference type="AlphaFoldDB" id="A0A4P9K5E4"/>
<dbReference type="OrthoDB" id="9793753at2"/>
<dbReference type="GO" id="GO:0051082">
    <property type="term" value="F:unfolded protein binding"/>
    <property type="evidence" value="ECO:0007669"/>
    <property type="project" value="InterPro"/>
</dbReference>
<keyword evidence="5" id="KW-0676">Redox-active center</keyword>
<evidence type="ECO:0000256" key="2">
    <source>
        <dbReference type="ARBA" id="ARBA00022833"/>
    </source>
</evidence>
<dbReference type="InterPro" id="IPR000397">
    <property type="entry name" value="Heat_shock_Hsp33"/>
</dbReference>
<dbReference type="KEGG" id="thig:FE785_03020"/>
<evidence type="ECO:0000256" key="3">
    <source>
        <dbReference type="ARBA" id="ARBA00023157"/>
    </source>
</evidence>
<organism evidence="6 7">
    <name type="scientific">Thiomicrorhabdus sediminis</name>
    <dbReference type="NCBI Taxonomy" id="2580412"/>
    <lineage>
        <taxon>Bacteria</taxon>
        <taxon>Pseudomonadati</taxon>
        <taxon>Pseudomonadota</taxon>
        <taxon>Gammaproteobacteria</taxon>
        <taxon>Thiotrichales</taxon>
        <taxon>Piscirickettsiaceae</taxon>
        <taxon>Thiomicrorhabdus</taxon>
    </lineage>
</organism>
<dbReference type="RefSeq" id="WP_138564279.1">
    <property type="nucleotide sequence ID" value="NZ_CP040602.1"/>
</dbReference>
<dbReference type="GO" id="GO:0044183">
    <property type="term" value="F:protein folding chaperone"/>
    <property type="evidence" value="ECO:0007669"/>
    <property type="project" value="TreeGrafter"/>
</dbReference>
<name>A0A4P9K5E4_9GAMM</name>
<evidence type="ECO:0000256" key="4">
    <source>
        <dbReference type="ARBA" id="ARBA00023186"/>
    </source>
</evidence>
<dbReference type="GO" id="GO:0005737">
    <property type="term" value="C:cytoplasm"/>
    <property type="evidence" value="ECO:0007669"/>
    <property type="project" value="InterPro"/>
</dbReference>
<dbReference type="Proteomes" id="UP000304864">
    <property type="component" value="Chromosome"/>
</dbReference>
<evidence type="ECO:0000313" key="6">
    <source>
        <dbReference type="EMBL" id="QCU89680.1"/>
    </source>
</evidence>
<keyword evidence="2" id="KW-0862">Zinc</keyword>
<evidence type="ECO:0000313" key="7">
    <source>
        <dbReference type="Proteomes" id="UP000304864"/>
    </source>
</evidence>
<dbReference type="SUPFAM" id="SSF64397">
    <property type="entry name" value="Hsp33 domain"/>
    <property type="match status" value="1"/>
</dbReference>
<dbReference type="Gene3D" id="1.10.287.480">
    <property type="entry name" value="helix hairpin bin"/>
    <property type="match status" value="1"/>
</dbReference>
<dbReference type="PIRSF" id="PIRSF005261">
    <property type="entry name" value="Heat_shock_Hsp33"/>
    <property type="match status" value="1"/>
</dbReference>
<dbReference type="InterPro" id="IPR016153">
    <property type="entry name" value="Heat_shock_Hsp33_N"/>
</dbReference>
<proteinExistence type="predicted"/>
<keyword evidence="4" id="KW-0143">Chaperone</keyword>
<keyword evidence="3" id="KW-1015">Disulfide bond</keyword>
<keyword evidence="7" id="KW-1185">Reference proteome</keyword>
<dbReference type="SUPFAM" id="SSF118352">
    <property type="entry name" value="HSP33 redox switch-like"/>
    <property type="match status" value="1"/>
</dbReference>
<dbReference type="InterPro" id="IPR016154">
    <property type="entry name" value="Heat_shock_Hsp33_C"/>
</dbReference>
<protein>
    <submittedName>
        <fullName evidence="6">Hsp33 family molecular chaperone HslO</fullName>
    </submittedName>
</protein>
<sequence>MSNNLVHRFLFKELNIRGQHILLKDAWQEMIADRHYPPAIIKLLGELTAVSVLMASGMKHKGRITLQVQGKGPISLLVVDVTHDLKIRGVAKTNQEITDQSTMDELLGDGQILMTLENTQTDHHFQSYVPREGDSVAEAFETFLSQSEQLPSKIWLGADGNGIGGVMIQKMPETDGHDADGWDRVVHLTTTVNTEELTGLQVDELLHRLFHEETLELFEAQEVCYDCPKDEERVKTMLRGLGEAEVRKVLEEQGEIVIHNEMCNFHMRFKKEDIDALFAEQRETLQ</sequence>
<dbReference type="Gene3D" id="3.90.1280.10">
    <property type="entry name" value="HSP33 redox switch-like"/>
    <property type="match status" value="1"/>
</dbReference>
<evidence type="ECO:0000256" key="1">
    <source>
        <dbReference type="ARBA" id="ARBA00022490"/>
    </source>
</evidence>
<dbReference type="CDD" id="cd00498">
    <property type="entry name" value="Hsp33"/>
    <property type="match status" value="1"/>
</dbReference>